<evidence type="ECO:0000313" key="2">
    <source>
        <dbReference type="Proteomes" id="UP001630127"/>
    </source>
</evidence>
<keyword evidence="2" id="KW-1185">Reference proteome</keyword>
<reference evidence="1 2" key="1">
    <citation type="submission" date="2024-11" db="EMBL/GenBank/DDBJ databases">
        <title>A near-complete genome assembly of Cinchona calisaya.</title>
        <authorList>
            <person name="Lian D.C."/>
            <person name="Zhao X.W."/>
            <person name="Wei L."/>
        </authorList>
    </citation>
    <scope>NUCLEOTIDE SEQUENCE [LARGE SCALE GENOMIC DNA]</scope>
    <source>
        <tissue evidence="1">Nenye</tissue>
    </source>
</reference>
<dbReference type="EMBL" id="JBJUIK010000017">
    <property type="protein sequence ID" value="KAL3498424.1"/>
    <property type="molecule type" value="Genomic_DNA"/>
</dbReference>
<proteinExistence type="predicted"/>
<gene>
    <name evidence="1" type="ORF">ACH5RR_041156</name>
</gene>
<comment type="caution">
    <text evidence="1">The sequence shown here is derived from an EMBL/GenBank/DDBJ whole genome shotgun (WGS) entry which is preliminary data.</text>
</comment>
<protein>
    <submittedName>
        <fullName evidence="1">Uncharacterized protein</fullName>
    </submittedName>
</protein>
<evidence type="ECO:0000313" key="1">
    <source>
        <dbReference type="EMBL" id="KAL3498424.1"/>
    </source>
</evidence>
<dbReference type="AlphaFoldDB" id="A0ABD2XYQ3"/>
<dbReference type="Proteomes" id="UP001630127">
    <property type="component" value="Unassembled WGS sequence"/>
</dbReference>
<name>A0ABD2XYQ3_9GENT</name>
<organism evidence="1 2">
    <name type="scientific">Cinchona calisaya</name>
    <dbReference type="NCBI Taxonomy" id="153742"/>
    <lineage>
        <taxon>Eukaryota</taxon>
        <taxon>Viridiplantae</taxon>
        <taxon>Streptophyta</taxon>
        <taxon>Embryophyta</taxon>
        <taxon>Tracheophyta</taxon>
        <taxon>Spermatophyta</taxon>
        <taxon>Magnoliopsida</taxon>
        <taxon>eudicotyledons</taxon>
        <taxon>Gunneridae</taxon>
        <taxon>Pentapetalae</taxon>
        <taxon>asterids</taxon>
        <taxon>lamiids</taxon>
        <taxon>Gentianales</taxon>
        <taxon>Rubiaceae</taxon>
        <taxon>Cinchonoideae</taxon>
        <taxon>Cinchoneae</taxon>
        <taxon>Cinchona</taxon>
    </lineage>
</organism>
<accession>A0ABD2XYQ3</accession>
<sequence length="194" mass="21215">MTFPGLSEGQVGAQAIPVLPKVMLSSSNTKLEATQAELGKVKTELSQSYSSIQELKGYFPFQGVNEFLASKELVDNMGKFCKISAKEAKSASTLGSSILFVSPTQAVEVVEEENEEEGWAANLTPNPEVNVSEMLVSVEGQILLFAFNSSLFDLDYDILIDFDFPDQAFKGTLISFEILPSRQLDGNHYQDPTS</sequence>